<dbReference type="EMBL" id="BSSQ01000024">
    <property type="protein sequence ID" value="GLX71011.1"/>
    <property type="molecule type" value="Genomic_DNA"/>
</dbReference>
<gene>
    <name evidence="7" type="ORF">MU1_53590</name>
</gene>
<dbReference type="InterPro" id="IPR009057">
    <property type="entry name" value="Homeodomain-like_sf"/>
</dbReference>
<keyword evidence="4" id="KW-0472">Membrane</keyword>
<dbReference type="InterPro" id="IPR018062">
    <property type="entry name" value="HTH_AraC-typ_CS"/>
</dbReference>
<keyword evidence="3" id="KW-0804">Transcription</keyword>
<protein>
    <recommendedName>
        <fullName evidence="9">AraC family transcriptional regulator</fullName>
    </recommendedName>
</protein>
<evidence type="ECO:0000256" key="2">
    <source>
        <dbReference type="ARBA" id="ARBA00023125"/>
    </source>
</evidence>
<accession>A0ABQ6GJ95</accession>
<dbReference type="InterPro" id="IPR041522">
    <property type="entry name" value="CdaR_GGDEF"/>
</dbReference>
<name>A0ABQ6GJ95_9BACL</name>
<dbReference type="PANTHER" id="PTHR43280:SF10">
    <property type="entry name" value="REGULATORY PROTEIN POCR"/>
    <property type="match status" value="1"/>
</dbReference>
<evidence type="ECO:0000259" key="5">
    <source>
        <dbReference type="PROSITE" id="PS01124"/>
    </source>
</evidence>
<reference evidence="7 8" key="1">
    <citation type="submission" date="2023-03" db="EMBL/GenBank/DDBJ databases">
        <title>Draft genome sequence of the bacteria which degrade cell wall of Tricholomamatutake.</title>
        <authorList>
            <person name="Konishi Y."/>
            <person name="Fukuta Y."/>
            <person name="Shirasaka N."/>
        </authorList>
    </citation>
    <scope>NUCLEOTIDE SEQUENCE [LARGE SCALE GENOMIC DNA]</scope>
    <source>
        <strain evidence="8">mu1</strain>
    </source>
</reference>
<keyword evidence="4" id="KW-1133">Transmembrane helix</keyword>
<dbReference type="InterPro" id="IPR043128">
    <property type="entry name" value="Rev_trsase/Diguanyl_cyclase"/>
</dbReference>
<keyword evidence="2" id="KW-0238">DNA-binding</keyword>
<proteinExistence type="predicted"/>
<feature type="domain" description="GGDEF" evidence="6">
    <location>
        <begin position="406"/>
        <end position="543"/>
    </location>
</feature>
<dbReference type="InterPro" id="IPR018060">
    <property type="entry name" value="HTH_AraC"/>
</dbReference>
<dbReference type="Gene3D" id="3.30.450.20">
    <property type="entry name" value="PAS domain"/>
    <property type="match status" value="1"/>
</dbReference>
<dbReference type="Gene3D" id="1.10.10.60">
    <property type="entry name" value="Homeodomain-like"/>
    <property type="match status" value="2"/>
</dbReference>
<dbReference type="PROSITE" id="PS50887">
    <property type="entry name" value="GGDEF"/>
    <property type="match status" value="1"/>
</dbReference>
<dbReference type="PROSITE" id="PS00041">
    <property type="entry name" value="HTH_ARAC_FAMILY_1"/>
    <property type="match status" value="1"/>
</dbReference>
<dbReference type="SMART" id="SM00342">
    <property type="entry name" value="HTH_ARAC"/>
    <property type="match status" value="1"/>
</dbReference>
<organism evidence="7 8">
    <name type="scientific">Paenibacillus glycanilyticus</name>
    <dbReference type="NCBI Taxonomy" id="126569"/>
    <lineage>
        <taxon>Bacteria</taxon>
        <taxon>Bacillati</taxon>
        <taxon>Bacillota</taxon>
        <taxon>Bacilli</taxon>
        <taxon>Bacillales</taxon>
        <taxon>Paenibacillaceae</taxon>
        <taxon>Paenibacillus</taxon>
    </lineage>
</organism>
<feature type="transmembrane region" description="Helical" evidence="4">
    <location>
        <begin position="288"/>
        <end position="311"/>
    </location>
</feature>
<evidence type="ECO:0000313" key="8">
    <source>
        <dbReference type="Proteomes" id="UP001157114"/>
    </source>
</evidence>
<dbReference type="SUPFAM" id="SSF46689">
    <property type="entry name" value="Homeodomain-like"/>
    <property type="match status" value="1"/>
</dbReference>
<feature type="domain" description="HTH araC/xylS-type" evidence="5">
    <location>
        <begin position="668"/>
        <end position="766"/>
    </location>
</feature>
<evidence type="ECO:0000256" key="3">
    <source>
        <dbReference type="ARBA" id="ARBA00023163"/>
    </source>
</evidence>
<evidence type="ECO:0000259" key="6">
    <source>
        <dbReference type="PROSITE" id="PS50887"/>
    </source>
</evidence>
<keyword evidence="4" id="KW-0812">Transmembrane</keyword>
<sequence>MQSSLYEYFYYFLALSLLVAFTSGGALYYSSSKILWKDAIQSNSNTLQLLKNGQEIVLSEVDKAMEAVFLDSTFMNYMEYQNSSDILMQLRIQQRLDSVVLATDYIHSVYIYYTGPKFVLSSTYGALPLDQFNDRAFAESLVGQSIDKSFDRTRALPGISSVRDETVITIVKTLPIIHSGTPAAYVVMNIKSDYLIKIMDSLNTNKDAQLVVTDRDGHILSQKTSADSPSIGNLPGEFNISLLKGISGSIFATVQNTKSLICYVQSESSGWKYIYTMPKSAITKSLNVWSKVTVMICTLAILLSLLGSLLLSRRIFNPLNRLLYLLRGASRDEVRSVADNSKEMAQIEHNVNRLIVHNQDLTLLLKDYEKQSRNKFLLRLAGGAETDSSRTQERLEYYGVELDPVGNFIIVIVSLDDFTKFSQEAHESQRNELLVKVTEQIQTEAFVERTYWGYLVEAESNEMVLVLNSRHAGDEFESIRAELYTWLRELHEKLQAESKMTVTLGVSSVHRGLNELGECYSEADSAVGQKLIYGYNNIIFYEERQAESAIALYPLKIEKQLLTFFKTGNREGVTQSLLAFESHMVEHHSKQLEVVRQYFLQLFSSSLRCIYEIDANLGFQSSIQQLSYTDLIELETMQSMVKYMQVLYDLILDQLDQKRSMKNKELVTSVTAYVDENLGADLSIERLSELFAISTSHLRKIYKEETGLTLKETISGKRIEKAKKLLSEQNLKVQDIALQVGYLTVQSFAKAFKMETGKTPGEYRDQALRGNGMGIWKI</sequence>
<evidence type="ECO:0000256" key="4">
    <source>
        <dbReference type="SAM" id="Phobius"/>
    </source>
</evidence>
<dbReference type="PANTHER" id="PTHR43280">
    <property type="entry name" value="ARAC-FAMILY TRANSCRIPTIONAL REGULATOR"/>
    <property type="match status" value="1"/>
</dbReference>
<dbReference type="InterPro" id="IPR000160">
    <property type="entry name" value="GGDEF_dom"/>
</dbReference>
<dbReference type="Pfam" id="PF17853">
    <property type="entry name" value="GGDEF_2"/>
    <property type="match status" value="1"/>
</dbReference>
<evidence type="ECO:0000313" key="7">
    <source>
        <dbReference type="EMBL" id="GLX71011.1"/>
    </source>
</evidence>
<comment type="caution">
    <text evidence="7">The sequence shown here is derived from an EMBL/GenBank/DDBJ whole genome shotgun (WGS) entry which is preliminary data.</text>
</comment>
<evidence type="ECO:0000256" key="1">
    <source>
        <dbReference type="ARBA" id="ARBA00023015"/>
    </source>
</evidence>
<dbReference type="PRINTS" id="PR00032">
    <property type="entry name" value="HTHARAC"/>
</dbReference>
<evidence type="ECO:0008006" key="9">
    <source>
        <dbReference type="Google" id="ProtNLM"/>
    </source>
</evidence>
<feature type="transmembrane region" description="Helical" evidence="4">
    <location>
        <begin position="9"/>
        <end position="29"/>
    </location>
</feature>
<dbReference type="Pfam" id="PF12833">
    <property type="entry name" value="HTH_18"/>
    <property type="match status" value="1"/>
</dbReference>
<keyword evidence="8" id="KW-1185">Reference proteome</keyword>
<dbReference type="InterPro" id="IPR020449">
    <property type="entry name" value="Tscrpt_reg_AraC-type_HTH"/>
</dbReference>
<dbReference type="Proteomes" id="UP001157114">
    <property type="component" value="Unassembled WGS sequence"/>
</dbReference>
<dbReference type="Gene3D" id="3.30.70.270">
    <property type="match status" value="1"/>
</dbReference>
<keyword evidence="1" id="KW-0805">Transcription regulation</keyword>
<dbReference type="PROSITE" id="PS01124">
    <property type="entry name" value="HTH_ARAC_FAMILY_2"/>
    <property type="match status" value="1"/>
</dbReference>